<dbReference type="PANTHER" id="PTHR39596:SF2">
    <property type="entry name" value="HET DOMAIN PROTEIN (AFU_ORTHOLOGUE AFUA_1G17550)-RELATED"/>
    <property type="match status" value="1"/>
</dbReference>
<dbReference type="RefSeq" id="XP_037198714.1">
    <property type="nucleotide sequence ID" value="XM_037347497.1"/>
</dbReference>
<organism evidence="2 3">
    <name type="scientific">Fusarium tjaetaba</name>
    <dbReference type="NCBI Taxonomy" id="1567544"/>
    <lineage>
        <taxon>Eukaryota</taxon>
        <taxon>Fungi</taxon>
        <taxon>Dikarya</taxon>
        <taxon>Ascomycota</taxon>
        <taxon>Pezizomycotina</taxon>
        <taxon>Sordariomycetes</taxon>
        <taxon>Hypocreomycetidae</taxon>
        <taxon>Hypocreales</taxon>
        <taxon>Nectriaceae</taxon>
        <taxon>Fusarium</taxon>
        <taxon>Fusarium fujikuroi species complex</taxon>
    </lineage>
</organism>
<dbReference type="PANTHER" id="PTHR39596">
    <property type="match status" value="1"/>
</dbReference>
<evidence type="ECO:0000313" key="2">
    <source>
        <dbReference type="EMBL" id="KAF5609969.1"/>
    </source>
</evidence>
<keyword evidence="3" id="KW-1185">Reference proteome</keyword>
<evidence type="ECO:0000259" key="1">
    <source>
        <dbReference type="Pfam" id="PF06985"/>
    </source>
</evidence>
<protein>
    <submittedName>
        <fullName evidence="2">Heterokaryon incompatibility protein</fullName>
    </submittedName>
</protein>
<dbReference type="EMBL" id="JAAQRI010000710">
    <property type="protein sequence ID" value="KAF5609969.1"/>
    <property type="molecule type" value="Genomic_DNA"/>
</dbReference>
<reference evidence="2 3" key="1">
    <citation type="submission" date="2020-05" db="EMBL/GenBank/DDBJ databases">
        <title>Identification and distribution of gene clusters putatively required for synthesis of sphingolipid metabolism inhibitors in phylogenetically diverse species of the filamentous fungus Fusarium.</title>
        <authorList>
            <person name="Kim H.-S."/>
            <person name="Busman M."/>
            <person name="Brown D.W."/>
            <person name="Divon H."/>
            <person name="Uhlig S."/>
            <person name="Proctor R.H."/>
        </authorList>
    </citation>
    <scope>NUCLEOTIDE SEQUENCE [LARGE SCALE GENOMIC DNA]</scope>
    <source>
        <strain evidence="2 3">NRRL 66243</strain>
    </source>
</reference>
<name>A0A8H5Q7B5_9HYPO</name>
<evidence type="ECO:0000313" key="3">
    <source>
        <dbReference type="Proteomes" id="UP000530670"/>
    </source>
</evidence>
<comment type="caution">
    <text evidence="2">The sequence shown here is derived from an EMBL/GenBank/DDBJ whole genome shotgun (WGS) entry which is preliminary data.</text>
</comment>
<proteinExistence type="predicted"/>
<dbReference type="AlphaFoldDB" id="A0A8H5Q7B5"/>
<feature type="domain" description="Heterokaryon incompatibility" evidence="1">
    <location>
        <begin position="361"/>
        <end position="443"/>
    </location>
</feature>
<accession>A0A8H5Q7B5</accession>
<dbReference type="Proteomes" id="UP000530670">
    <property type="component" value="Unassembled WGS sequence"/>
</dbReference>
<dbReference type="InterPro" id="IPR010730">
    <property type="entry name" value="HET"/>
</dbReference>
<sequence>MDILPVPSYSKHPVIEVRLLQKPIPYDDLPYPTYPERQGWLPRSLEEWERLFKRPTQALCAFLEEWLLLVPLPMALNCLVDTEDAISCIDLVDDTCGYPVFTLKKIQKQIQQLSTYKMSDVVMMRPESMNNFLVAVNENRLLHNALLDYGERYVDNDPDHQVPEILSIDDFIRSKKAHDPRSEEVIVATDLMLDLMASILDTGMEARTLGLDPGFPRSWGSPLWRWMLHDRWCPSDLARLFGHLPTACILFLYNMGPPKPNEDHPMIRITKPGTSLQLSRGTSDSRRSLCTVFKCAHRQLIEDEYERKHVEGCQGCQDVAADPEDLHRIIERGKIPLILSIDEEDSSETVVFIEAEPDIAYVAISHVWSDGLGNPQRNALPRCQLLRLSKLIRNLPGQHQNIILFWCDTLCIPPDSAGASDTQALAIGQMRNIYFDASAVLVLDSSLYNYTIRERSYHEILFKIISCSWNTRLWTYQEGALAKSLIFQFSDMPYDLDVNISCLQQSGSPIERACLDFALFSQYTSLRGFRKLQSQHERLEAASVAFCYRTTSVETDEALCLATLLDLNATEIAHTQPELRMAKLWNMMPKIPSDILFQNLACLPDAGLSWAPRTFLASRLNAYGNGTPLSPVSLESQDGRLASLSGSGLLVEYQGFCFCIGDSGFGSFFYLRIEQDWFYVHCGVKDLRVWGYRNYGIITSFDPNLLREYTSLEVLNDRSKGVLVGITDVIHSDTGNPVYLCQKLATCIVEKSTAPGFARGRYIYKGFRGYSRRDPMRFLAGDAKQTPYSQLWQIS</sequence>
<dbReference type="GeneID" id="59299767"/>
<dbReference type="Pfam" id="PF06985">
    <property type="entry name" value="HET"/>
    <property type="match status" value="1"/>
</dbReference>
<dbReference type="OrthoDB" id="2426273at2759"/>
<gene>
    <name evidence="2" type="ORF">FTJAE_14286</name>
</gene>